<proteinExistence type="predicted"/>
<organism evidence="1">
    <name type="scientific">Iridovirus sp</name>
    <dbReference type="NCBI Taxonomy" id="135728"/>
    <lineage>
        <taxon>Viruses</taxon>
        <taxon>Varidnaviria</taxon>
        <taxon>Bamfordvirae</taxon>
        <taxon>Nucleocytoviricota</taxon>
        <taxon>Megaviricetes</taxon>
        <taxon>Pimascovirales</taxon>
        <taxon>Pimascovirales incertae sedis</taxon>
        <taxon>Iridoviridae</taxon>
        <taxon>Betairidovirinae</taxon>
        <taxon>Iridovirus</taxon>
    </lineage>
</organism>
<dbReference type="EMBL" id="PP847201">
    <property type="protein sequence ID" value="XBY85703.1"/>
    <property type="molecule type" value="Genomic_DNA"/>
</dbReference>
<sequence>MNTALTSYFKQCFNLRSRTSDNNCCGFEVRPHIPPFTKIILSLLKNCLFSSNEIS</sequence>
<reference evidence="1" key="1">
    <citation type="submission" date="2024-05" db="EMBL/GenBank/DDBJ databases">
        <title>Complete genomes of an iridovirus, and two densoviruses identified in lab reared social spiders in California, USA.</title>
        <authorList>
            <person name="Millerwise S."/>
            <person name="Lund M.C."/>
            <person name="Schmidlin K."/>
            <person name="Kraberger S."/>
            <person name="Harrison J."/>
            <person name="Cease A."/>
            <person name="Pinter-Wollman N."/>
            <person name="Varsani A."/>
        </authorList>
    </citation>
    <scope>NUCLEOTIDE SEQUENCE</scope>
    <source>
        <strain evidence="1">SocP20</strain>
    </source>
</reference>
<protein>
    <submittedName>
        <fullName evidence="1">Uncharacterized protein</fullName>
    </submittedName>
</protein>
<accession>A0AAU7YER7</accession>
<evidence type="ECO:0000313" key="1">
    <source>
        <dbReference type="EMBL" id="XBY85703.1"/>
    </source>
</evidence>
<name>A0AAU7YER7_9VIRU</name>